<keyword evidence="1" id="KW-0805">Transcription regulation</keyword>
<keyword evidence="6" id="KW-1185">Reference proteome</keyword>
<evidence type="ECO:0000313" key="5">
    <source>
        <dbReference type="EMBL" id="MBC5788091.1"/>
    </source>
</evidence>
<feature type="domain" description="HTH araC/xylS-type" evidence="4">
    <location>
        <begin position="258"/>
        <end position="355"/>
    </location>
</feature>
<evidence type="ECO:0000256" key="2">
    <source>
        <dbReference type="ARBA" id="ARBA00023125"/>
    </source>
</evidence>
<dbReference type="InterPro" id="IPR009057">
    <property type="entry name" value="Homeodomain-like_sf"/>
</dbReference>
<dbReference type="SUPFAM" id="SSF51182">
    <property type="entry name" value="RmlC-like cupins"/>
    <property type="match status" value="1"/>
</dbReference>
<dbReference type="RefSeq" id="WP_186996765.1">
    <property type="nucleotide sequence ID" value="NZ_JACOQK010000001.1"/>
</dbReference>
<dbReference type="SUPFAM" id="SSF46689">
    <property type="entry name" value="Homeodomain-like"/>
    <property type="match status" value="1"/>
</dbReference>
<accession>A0ABR7ISG7</accession>
<dbReference type="Pfam" id="PF12833">
    <property type="entry name" value="HTH_18"/>
    <property type="match status" value="1"/>
</dbReference>
<dbReference type="InterPro" id="IPR014710">
    <property type="entry name" value="RmlC-like_jellyroll"/>
</dbReference>
<sequence length="361" mass="42650">MVELLKQQVEQIVQYQLDTGEQMKWSQEKGNRAKQKFLKLPPSKQEELWNKYFKEQQAGLLKFNDTGFIKSDALIGVFMDFQKYKPLRSIEQEKKKGAPLHSHNYFEMFYVYRGHCFSSIDGVEREFKAGELCLYNLQAAHFCTLPSEHDIVFNIIIRESAIDDTMIKMMSDENIFSNFFLGSLRNVSSKTSMIFSTRSNEELLFYLYKLIITYYNAPITNNSLMRSLMVCLFHELAKQYQKQADEQSRKESKGIPISEILTYLDQNYRNISLQQTAEHFYYSPRSLSNLLQKYTNKKFSQILQEIRLQKACNLLKDPNIPLESIPQIVGYSDRHYLDKLFRNVYGVSILKYRKTYCQEYE</sequence>
<dbReference type="Gene3D" id="1.10.10.60">
    <property type="entry name" value="Homeodomain-like"/>
    <property type="match status" value="2"/>
</dbReference>
<evidence type="ECO:0000256" key="3">
    <source>
        <dbReference type="ARBA" id="ARBA00023163"/>
    </source>
</evidence>
<dbReference type="PROSITE" id="PS01124">
    <property type="entry name" value="HTH_ARAC_FAMILY_2"/>
    <property type="match status" value="1"/>
</dbReference>
<protein>
    <submittedName>
        <fullName evidence="5">Helix-turn-helix transcriptional regulator</fullName>
    </submittedName>
</protein>
<dbReference type="PANTHER" id="PTHR43280">
    <property type="entry name" value="ARAC-FAMILY TRANSCRIPTIONAL REGULATOR"/>
    <property type="match status" value="1"/>
</dbReference>
<dbReference type="EMBL" id="JACOQK010000001">
    <property type="protein sequence ID" value="MBC5788091.1"/>
    <property type="molecule type" value="Genomic_DNA"/>
</dbReference>
<dbReference type="PANTHER" id="PTHR43280:SF28">
    <property type="entry name" value="HTH-TYPE TRANSCRIPTIONAL ACTIVATOR RHAS"/>
    <property type="match status" value="1"/>
</dbReference>
<evidence type="ECO:0000259" key="4">
    <source>
        <dbReference type="PROSITE" id="PS01124"/>
    </source>
</evidence>
<evidence type="ECO:0000313" key="6">
    <source>
        <dbReference type="Proteomes" id="UP000649151"/>
    </source>
</evidence>
<reference evidence="5 6" key="1">
    <citation type="submission" date="2020-08" db="EMBL/GenBank/DDBJ databases">
        <title>Genome public.</title>
        <authorList>
            <person name="Liu C."/>
            <person name="Sun Q."/>
        </authorList>
    </citation>
    <scope>NUCLEOTIDE SEQUENCE [LARGE SCALE GENOMIC DNA]</scope>
    <source>
        <strain evidence="5 6">NSJ-27</strain>
    </source>
</reference>
<dbReference type="InterPro" id="IPR011051">
    <property type="entry name" value="RmlC_Cupin_sf"/>
</dbReference>
<proteinExistence type="predicted"/>
<gene>
    <name evidence="5" type="ORF">H8Z77_08685</name>
</gene>
<keyword evidence="2" id="KW-0238">DNA-binding</keyword>
<comment type="caution">
    <text evidence="5">The sequence shown here is derived from an EMBL/GenBank/DDBJ whole genome shotgun (WGS) entry which is preliminary data.</text>
</comment>
<dbReference type="Gene3D" id="2.60.120.10">
    <property type="entry name" value="Jelly Rolls"/>
    <property type="match status" value="1"/>
</dbReference>
<name>A0ABR7ISG7_9CLOT</name>
<organism evidence="5 6">
    <name type="scientific">Clostridium facile</name>
    <dbReference type="NCBI Taxonomy" id="2763035"/>
    <lineage>
        <taxon>Bacteria</taxon>
        <taxon>Bacillati</taxon>
        <taxon>Bacillota</taxon>
        <taxon>Clostridia</taxon>
        <taxon>Eubacteriales</taxon>
        <taxon>Clostridiaceae</taxon>
        <taxon>Clostridium</taxon>
    </lineage>
</organism>
<evidence type="ECO:0000256" key="1">
    <source>
        <dbReference type="ARBA" id="ARBA00023015"/>
    </source>
</evidence>
<dbReference type="InterPro" id="IPR018060">
    <property type="entry name" value="HTH_AraC"/>
</dbReference>
<keyword evidence="3" id="KW-0804">Transcription</keyword>
<dbReference type="Proteomes" id="UP000649151">
    <property type="component" value="Unassembled WGS sequence"/>
</dbReference>
<dbReference type="SMART" id="SM00342">
    <property type="entry name" value="HTH_ARAC"/>
    <property type="match status" value="1"/>
</dbReference>